<evidence type="ECO:0000313" key="3">
    <source>
        <dbReference type="EMBL" id="KAK5065792.1"/>
    </source>
</evidence>
<sequence length="571" mass="63546">MSNTTPLPLSRWYGQTRPKSTPADYYAARAFAEAVQVFKSKGTKDARKFAALDNIQASTIHDVVGAVNAAGEAYRKRRASSSARTCLEEVSKRIAYYGNVMDVLVQQHPKYVSLAWGTMKLVFGAVVENEKLGITIATGLCDVADALPRSELALELYPTDAMREGVVTLYTLILRFLTRALIWCEEGRFRHAIHAVTKPAALQYDDILTQLRQVNRSISDRAVASSQAEQRDMHHKLRDVETTATSEFSEIRSQQKETQSTLALFQVQTSSALSRMESQQLQVSTDVAALTVLIHDLRDTLLARDTEHATERIHLRNVLYDVQLSQLLGAISSRLNLDHMATLRQVGKLRGKRPGQSNRDATKLQSYAAFNDWSTSSSTSMLCVRSIFRDRSSLQHGVIQVIEYLRQSKVGVLWALRNKGQTFETVEVLKSLVYQALAVVSSPRPDDPLSFSPSKISNACFEHDYVNLLDDVLQRFNLVYIIAESAVVSFEAAACFQKHLSDLLGRAEAREPRGRLKILAVNYGPSISLTQNESFVLRVGKSKQSNGGQRKGKASSSFGARRSGRVRGVEE</sequence>
<reference evidence="3 4" key="1">
    <citation type="submission" date="2023-08" db="EMBL/GenBank/DDBJ databases">
        <title>Black Yeasts Isolated from many extreme environments.</title>
        <authorList>
            <person name="Coleine C."/>
            <person name="Stajich J.E."/>
            <person name="Selbmann L."/>
        </authorList>
    </citation>
    <scope>NUCLEOTIDE SEQUENCE [LARGE SCALE GENOMIC DNA]</scope>
    <source>
        <strain evidence="3 4">CCFEE 6328</strain>
    </source>
</reference>
<protein>
    <recommendedName>
        <fullName evidence="2">DUF7708 domain-containing protein</fullName>
    </recommendedName>
</protein>
<proteinExistence type="predicted"/>
<keyword evidence="4" id="KW-1185">Reference proteome</keyword>
<dbReference type="Pfam" id="PF24809">
    <property type="entry name" value="DUF7708"/>
    <property type="match status" value="1"/>
</dbReference>
<evidence type="ECO:0000256" key="1">
    <source>
        <dbReference type="SAM" id="MobiDB-lite"/>
    </source>
</evidence>
<evidence type="ECO:0000259" key="2">
    <source>
        <dbReference type="Pfam" id="PF24809"/>
    </source>
</evidence>
<organism evidence="3 4">
    <name type="scientific">Exophiala sideris</name>
    <dbReference type="NCBI Taxonomy" id="1016849"/>
    <lineage>
        <taxon>Eukaryota</taxon>
        <taxon>Fungi</taxon>
        <taxon>Dikarya</taxon>
        <taxon>Ascomycota</taxon>
        <taxon>Pezizomycotina</taxon>
        <taxon>Eurotiomycetes</taxon>
        <taxon>Chaetothyriomycetidae</taxon>
        <taxon>Chaetothyriales</taxon>
        <taxon>Herpotrichiellaceae</taxon>
        <taxon>Exophiala</taxon>
    </lineage>
</organism>
<evidence type="ECO:0000313" key="4">
    <source>
        <dbReference type="Proteomes" id="UP001345691"/>
    </source>
</evidence>
<accession>A0ABR0JJG6</accession>
<gene>
    <name evidence="3" type="ORF">LTR69_003342</name>
</gene>
<name>A0ABR0JJG6_9EURO</name>
<dbReference type="InterPro" id="IPR056125">
    <property type="entry name" value="DUF7708"/>
</dbReference>
<dbReference type="EMBL" id="JAVRRF010000005">
    <property type="protein sequence ID" value="KAK5065792.1"/>
    <property type="molecule type" value="Genomic_DNA"/>
</dbReference>
<comment type="caution">
    <text evidence="3">The sequence shown here is derived from an EMBL/GenBank/DDBJ whole genome shotgun (WGS) entry which is preliminary data.</text>
</comment>
<feature type="region of interest" description="Disordered" evidence="1">
    <location>
        <begin position="540"/>
        <end position="571"/>
    </location>
</feature>
<feature type="domain" description="DUF7708" evidence="2">
    <location>
        <begin position="86"/>
        <end position="230"/>
    </location>
</feature>
<dbReference type="Proteomes" id="UP001345691">
    <property type="component" value="Unassembled WGS sequence"/>
</dbReference>